<gene>
    <name evidence="1" type="ORF">AUC70_05840</name>
</gene>
<dbReference type="RefSeq" id="WP_069444510.1">
    <property type="nucleotide sequence ID" value="NZ_LPWE01000011.1"/>
</dbReference>
<evidence type="ECO:0000313" key="2">
    <source>
        <dbReference type="Proteomes" id="UP000094172"/>
    </source>
</evidence>
<proteinExistence type="predicted"/>
<dbReference type="AlphaFoldDB" id="A0A1E3VNW5"/>
<organism evidence="1 2">
    <name type="scientific">Methyloceanibacter stevinii</name>
    <dbReference type="NCBI Taxonomy" id="1774970"/>
    <lineage>
        <taxon>Bacteria</taxon>
        <taxon>Pseudomonadati</taxon>
        <taxon>Pseudomonadota</taxon>
        <taxon>Alphaproteobacteria</taxon>
        <taxon>Hyphomicrobiales</taxon>
        <taxon>Hyphomicrobiaceae</taxon>
        <taxon>Methyloceanibacter</taxon>
    </lineage>
</organism>
<dbReference type="STRING" id="1774970.AUC70_05840"/>
<evidence type="ECO:0000313" key="1">
    <source>
        <dbReference type="EMBL" id="ODR95219.1"/>
    </source>
</evidence>
<evidence type="ECO:0008006" key="3">
    <source>
        <dbReference type="Google" id="ProtNLM"/>
    </source>
</evidence>
<dbReference type="EMBL" id="LPWE01000011">
    <property type="protein sequence ID" value="ODR95219.1"/>
    <property type="molecule type" value="Genomic_DNA"/>
</dbReference>
<name>A0A1E3VNW5_9HYPH</name>
<comment type="caution">
    <text evidence="1">The sequence shown here is derived from an EMBL/GenBank/DDBJ whole genome shotgun (WGS) entry which is preliminary data.</text>
</comment>
<keyword evidence="2" id="KW-1185">Reference proteome</keyword>
<reference evidence="1 2" key="1">
    <citation type="journal article" date="2016" name="Environ. Microbiol.">
        <title>New Methyloceanibacter diversity from North Sea sediments includes methanotroph containing solely the soluble methane monooxygenase.</title>
        <authorList>
            <person name="Vekeman B."/>
            <person name="Kerckhof F.M."/>
            <person name="Cremers G."/>
            <person name="de Vos P."/>
            <person name="Vandamme P."/>
            <person name="Boon N."/>
            <person name="Op den Camp H.J."/>
            <person name="Heylen K."/>
        </authorList>
    </citation>
    <scope>NUCLEOTIDE SEQUENCE [LARGE SCALE GENOMIC DNA]</scope>
    <source>
        <strain evidence="1 2">R-67176</strain>
    </source>
</reference>
<accession>A0A1E3VNW5</accession>
<sequence>MARYTNKSRTEKTREPKPPALVAYHVAERGEDKSFWTRVGAAWEHEDQKGLTLQLDLFPMGGGRIVLRVPSEDTQEQPSEQPQAESA</sequence>
<dbReference type="Proteomes" id="UP000094172">
    <property type="component" value="Unassembled WGS sequence"/>
</dbReference>
<protein>
    <recommendedName>
        <fullName evidence="3">DUF736 domain-containing protein</fullName>
    </recommendedName>
</protein>